<dbReference type="InterPro" id="IPR027304">
    <property type="entry name" value="Trigger_fact/SurA_dom_sf"/>
</dbReference>
<dbReference type="GO" id="GO:0006457">
    <property type="term" value="P:protein folding"/>
    <property type="evidence" value="ECO:0007669"/>
    <property type="project" value="InterPro"/>
</dbReference>
<gene>
    <name evidence="1" type="ORF">QBZ16_002181</name>
</gene>
<sequence length="259" mass="28868">MAKALEPAFAKAGGLSPDELLDRAGGPGVIQKLAVERLMSQALRQFGRNVRSRPELLDVRSLSGGGLLLELAFETDPKVSEKACPDEVWRALLKPGQSVSDLRQQVRDEMAAAEELARLEAIWKLLKEQVVSIAVTEGVTPSLRRMAASRMIRQQLRRIQEQLRLPAEQLVKLGAQEDVDEFVARHAAAVEEEARAQLALEEIARAQEIRRYVAIVKEAAQGPPGRYLHDPYARQQISHYLLLDSVVAWLEHYGRIESA</sequence>
<dbReference type="AlphaFoldDB" id="A0AAD9MNX1"/>
<accession>A0AAD9MNX1</accession>
<dbReference type="GO" id="GO:0015031">
    <property type="term" value="P:protein transport"/>
    <property type="evidence" value="ECO:0007669"/>
    <property type="project" value="InterPro"/>
</dbReference>
<evidence type="ECO:0000313" key="2">
    <source>
        <dbReference type="Proteomes" id="UP001255856"/>
    </source>
</evidence>
<dbReference type="SUPFAM" id="SSF109998">
    <property type="entry name" value="Triger factor/SurA peptide-binding domain-like"/>
    <property type="match status" value="1"/>
</dbReference>
<organism evidence="1 2">
    <name type="scientific">Prototheca wickerhamii</name>
    <dbReference type="NCBI Taxonomy" id="3111"/>
    <lineage>
        <taxon>Eukaryota</taxon>
        <taxon>Viridiplantae</taxon>
        <taxon>Chlorophyta</taxon>
        <taxon>core chlorophytes</taxon>
        <taxon>Trebouxiophyceae</taxon>
        <taxon>Chlorellales</taxon>
        <taxon>Chlorellaceae</taxon>
        <taxon>Prototheca</taxon>
    </lineage>
</organism>
<keyword evidence="2" id="KW-1185">Reference proteome</keyword>
<reference evidence="1" key="1">
    <citation type="submission" date="2021-01" db="EMBL/GenBank/DDBJ databases">
        <authorList>
            <person name="Eckstrom K.M.E."/>
        </authorList>
    </citation>
    <scope>NUCLEOTIDE SEQUENCE</scope>
    <source>
        <strain evidence="1">UVCC 0001</strain>
    </source>
</reference>
<name>A0AAD9MNX1_PROWI</name>
<proteinExistence type="predicted"/>
<dbReference type="Proteomes" id="UP001255856">
    <property type="component" value="Unassembled WGS sequence"/>
</dbReference>
<dbReference type="InterPro" id="IPR037041">
    <property type="entry name" value="Trigger_fac_C_sf"/>
</dbReference>
<protein>
    <submittedName>
        <fullName evidence="1">Uncharacterized protein</fullName>
    </submittedName>
</protein>
<comment type="caution">
    <text evidence="1">The sequence shown here is derived from an EMBL/GenBank/DDBJ whole genome shotgun (WGS) entry which is preliminary data.</text>
</comment>
<evidence type="ECO:0000313" key="1">
    <source>
        <dbReference type="EMBL" id="KAK2079786.1"/>
    </source>
</evidence>
<dbReference type="EMBL" id="JASFZW010000002">
    <property type="protein sequence ID" value="KAK2079786.1"/>
    <property type="molecule type" value="Genomic_DNA"/>
</dbReference>
<dbReference type="Gene3D" id="1.10.3120.10">
    <property type="entry name" value="Trigger factor, C-terminal domain"/>
    <property type="match status" value="1"/>
</dbReference>